<reference evidence="2" key="1">
    <citation type="journal article" date="2020" name="Nature">
        <title>Giant virus diversity and host interactions through global metagenomics.</title>
        <authorList>
            <person name="Schulz F."/>
            <person name="Roux S."/>
            <person name="Paez-Espino D."/>
            <person name="Jungbluth S."/>
            <person name="Walsh D.A."/>
            <person name="Denef V.J."/>
            <person name="McMahon K.D."/>
            <person name="Konstantinidis K.T."/>
            <person name="Eloe-Fadrosh E.A."/>
            <person name="Kyrpides N.C."/>
            <person name="Woyke T."/>
        </authorList>
    </citation>
    <scope>NUCLEOTIDE SEQUENCE</scope>
    <source>
        <strain evidence="2">GVMAG-M-3300023174-189</strain>
    </source>
</reference>
<dbReference type="EMBL" id="MN739626">
    <property type="protein sequence ID" value="QHT16567.1"/>
    <property type="molecule type" value="Genomic_DNA"/>
</dbReference>
<evidence type="ECO:0000256" key="1">
    <source>
        <dbReference type="SAM" id="MobiDB-lite"/>
    </source>
</evidence>
<evidence type="ECO:0000313" key="2">
    <source>
        <dbReference type="EMBL" id="QHT16567.1"/>
    </source>
</evidence>
<name>A0A6C0DJ69_9ZZZZ</name>
<feature type="compositionally biased region" description="Acidic residues" evidence="1">
    <location>
        <begin position="153"/>
        <end position="162"/>
    </location>
</feature>
<dbReference type="AlphaFoldDB" id="A0A6C0DJ69"/>
<organism evidence="2">
    <name type="scientific">viral metagenome</name>
    <dbReference type="NCBI Taxonomy" id="1070528"/>
    <lineage>
        <taxon>unclassified sequences</taxon>
        <taxon>metagenomes</taxon>
        <taxon>organismal metagenomes</taxon>
    </lineage>
</organism>
<protein>
    <submittedName>
        <fullName evidence="2">Uncharacterized protein</fullName>
    </submittedName>
</protein>
<feature type="region of interest" description="Disordered" evidence="1">
    <location>
        <begin position="153"/>
        <end position="175"/>
    </location>
</feature>
<accession>A0A6C0DJ69</accession>
<sequence length="175" mass="20745">MLSFYNWKNQFAYVGPGCNKEQEGTMEEAMLIFFYEGISPWIKNIGYKWSRDDNYIAKNFVHLCYMIHTTTDMYGKDLKIPKPKHRDFQEDRETFDFFVDTIQLIDFLEPWNFRSEVVGTRFEHLIREFCYVWIDVTSGKPGAFTQSIFDAEAEAEAEEETSGPDTTSKKKWDLY</sequence>
<proteinExistence type="predicted"/>